<sequence length="84" mass="9811">MPPACNILFNSIHYTDSKGEVKEMLFPKALDLFRPKRPRTTFTSQQLAELEQEFLRNPYLTGDERTKLAEKLHLSDTQVTFYFG</sequence>
<dbReference type="CDD" id="cd00086">
    <property type="entry name" value="homeodomain"/>
    <property type="match status" value="1"/>
</dbReference>
<evidence type="ECO:0000256" key="3">
    <source>
        <dbReference type="ARBA" id="ARBA00023155"/>
    </source>
</evidence>
<evidence type="ECO:0000256" key="1">
    <source>
        <dbReference type="ARBA" id="ARBA00004123"/>
    </source>
</evidence>
<dbReference type="Gene3D" id="1.10.10.60">
    <property type="entry name" value="Homeodomain-like"/>
    <property type="match status" value="1"/>
</dbReference>
<reference evidence="8 9" key="2">
    <citation type="submission" date="2018-11" db="EMBL/GenBank/DDBJ databases">
        <authorList>
            <consortium name="Pathogen Informatics"/>
        </authorList>
    </citation>
    <scope>NUCLEOTIDE SEQUENCE [LARGE SCALE GENOMIC DNA]</scope>
</reference>
<evidence type="ECO:0000256" key="4">
    <source>
        <dbReference type="ARBA" id="ARBA00023242"/>
    </source>
</evidence>
<protein>
    <submittedName>
        <fullName evidence="10">Homeobox domain-containing protein</fullName>
    </submittedName>
</protein>
<keyword evidence="9" id="KW-1185">Reference proteome</keyword>
<dbReference type="GO" id="GO:0000978">
    <property type="term" value="F:RNA polymerase II cis-regulatory region sequence-specific DNA binding"/>
    <property type="evidence" value="ECO:0007669"/>
    <property type="project" value="TreeGrafter"/>
</dbReference>
<dbReference type="GO" id="GO:0005634">
    <property type="term" value="C:nucleus"/>
    <property type="evidence" value="ECO:0007669"/>
    <property type="project" value="UniProtKB-SubCell"/>
</dbReference>
<dbReference type="SMART" id="SM00389">
    <property type="entry name" value="HOX"/>
    <property type="match status" value="1"/>
</dbReference>
<dbReference type="AlphaFoldDB" id="A0A183ECD1"/>
<gene>
    <name evidence="8" type="ORF">GPUH_LOCUS18623</name>
</gene>
<dbReference type="Proteomes" id="UP000271098">
    <property type="component" value="Unassembled WGS sequence"/>
</dbReference>
<dbReference type="InterPro" id="IPR001356">
    <property type="entry name" value="HD"/>
</dbReference>
<evidence type="ECO:0000256" key="6">
    <source>
        <dbReference type="RuleBase" id="RU000682"/>
    </source>
</evidence>
<dbReference type="SUPFAM" id="SSF46689">
    <property type="entry name" value="Homeodomain-like"/>
    <property type="match status" value="1"/>
</dbReference>
<evidence type="ECO:0000259" key="7">
    <source>
        <dbReference type="PROSITE" id="PS50071"/>
    </source>
</evidence>
<dbReference type="InterPro" id="IPR009057">
    <property type="entry name" value="Homeodomain-like_sf"/>
</dbReference>
<dbReference type="GO" id="GO:0007420">
    <property type="term" value="P:brain development"/>
    <property type="evidence" value="ECO:0007669"/>
    <property type="project" value="TreeGrafter"/>
</dbReference>
<dbReference type="EMBL" id="UYRT01087083">
    <property type="protein sequence ID" value="VDN32141.1"/>
    <property type="molecule type" value="Genomic_DNA"/>
</dbReference>
<dbReference type="WBParaSite" id="GPUH_0001864701-mRNA-1">
    <property type="protein sequence ID" value="GPUH_0001864701-mRNA-1"/>
    <property type="gene ID" value="GPUH_0001864701"/>
</dbReference>
<keyword evidence="4 5" id="KW-0539">Nucleus</keyword>
<evidence type="ECO:0000256" key="2">
    <source>
        <dbReference type="ARBA" id="ARBA00023125"/>
    </source>
</evidence>
<evidence type="ECO:0000256" key="5">
    <source>
        <dbReference type="PROSITE-ProRule" id="PRU00108"/>
    </source>
</evidence>
<dbReference type="PANTHER" id="PTHR24339:SF28">
    <property type="entry name" value="E5-RELATED"/>
    <property type="match status" value="1"/>
</dbReference>
<evidence type="ECO:0000313" key="10">
    <source>
        <dbReference type="WBParaSite" id="GPUH_0001864701-mRNA-1"/>
    </source>
</evidence>
<name>A0A183ECD1_9BILA</name>
<evidence type="ECO:0000313" key="9">
    <source>
        <dbReference type="Proteomes" id="UP000271098"/>
    </source>
</evidence>
<keyword evidence="3 5" id="KW-0371">Homeobox</keyword>
<accession>A0A183ECD1</accession>
<dbReference type="OrthoDB" id="6159439at2759"/>
<reference evidence="10" key="1">
    <citation type="submission" date="2016-06" db="UniProtKB">
        <authorList>
            <consortium name="WormBaseParasite"/>
        </authorList>
    </citation>
    <scope>IDENTIFICATION</scope>
</reference>
<feature type="domain" description="Homeobox" evidence="7">
    <location>
        <begin position="33"/>
        <end position="84"/>
    </location>
</feature>
<dbReference type="InterPro" id="IPR050877">
    <property type="entry name" value="EMX-VAX-Noto_Homeobox_TFs"/>
</dbReference>
<dbReference type="Pfam" id="PF00046">
    <property type="entry name" value="Homeodomain"/>
    <property type="match status" value="1"/>
</dbReference>
<dbReference type="GO" id="GO:0000981">
    <property type="term" value="F:DNA-binding transcription factor activity, RNA polymerase II-specific"/>
    <property type="evidence" value="ECO:0007669"/>
    <property type="project" value="TreeGrafter"/>
</dbReference>
<dbReference type="GO" id="GO:0030182">
    <property type="term" value="P:neuron differentiation"/>
    <property type="evidence" value="ECO:0007669"/>
    <property type="project" value="TreeGrafter"/>
</dbReference>
<dbReference type="PROSITE" id="PS50071">
    <property type="entry name" value="HOMEOBOX_2"/>
    <property type="match status" value="1"/>
</dbReference>
<proteinExistence type="predicted"/>
<dbReference type="PANTHER" id="PTHR24339">
    <property type="entry name" value="HOMEOBOX PROTEIN EMX-RELATED"/>
    <property type="match status" value="1"/>
</dbReference>
<keyword evidence="2 5" id="KW-0238">DNA-binding</keyword>
<comment type="subcellular location">
    <subcellularLocation>
        <location evidence="1 5 6">Nucleus</location>
    </subcellularLocation>
</comment>
<evidence type="ECO:0000313" key="8">
    <source>
        <dbReference type="EMBL" id="VDN32141.1"/>
    </source>
</evidence>
<organism evidence="10">
    <name type="scientific">Gongylonema pulchrum</name>
    <dbReference type="NCBI Taxonomy" id="637853"/>
    <lineage>
        <taxon>Eukaryota</taxon>
        <taxon>Metazoa</taxon>
        <taxon>Ecdysozoa</taxon>
        <taxon>Nematoda</taxon>
        <taxon>Chromadorea</taxon>
        <taxon>Rhabditida</taxon>
        <taxon>Spirurina</taxon>
        <taxon>Spiruromorpha</taxon>
        <taxon>Spiruroidea</taxon>
        <taxon>Gongylonematidae</taxon>
        <taxon>Gongylonema</taxon>
    </lineage>
</organism>